<proteinExistence type="predicted"/>
<evidence type="ECO:0000313" key="1">
    <source>
        <dbReference type="EMBL" id="MCK8491735.1"/>
    </source>
</evidence>
<sequence>MTQLSTPPSPGFYQYTYPTFVDSPQQLYVHFITPDGKNAFVSYPNHPNHKAAGVVALSWFKSVTLTRLEGQPPFMQFVHVTIQGWMEMGCPKSVPVRLHSIGADDYMSELQMFIAA</sequence>
<dbReference type="EMBL" id="JALPRF010000001">
    <property type="protein sequence ID" value="MCK8491735.1"/>
    <property type="molecule type" value="Genomic_DNA"/>
</dbReference>
<reference evidence="1 2" key="1">
    <citation type="submission" date="2022-04" db="EMBL/GenBank/DDBJ databases">
        <title>Spirosoma sp. strain RP8 genome sequencing and assembly.</title>
        <authorList>
            <person name="Jung Y."/>
        </authorList>
    </citation>
    <scope>NUCLEOTIDE SEQUENCE [LARGE SCALE GENOMIC DNA]</scope>
    <source>
        <strain evidence="1 2">RP8</strain>
    </source>
</reference>
<dbReference type="RefSeq" id="WP_248476350.1">
    <property type="nucleotide sequence ID" value="NZ_JALPRF010000001.1"/>
</dbReference>
<accession>A0ABT0HJG4</accession>
<comment type="caution">
    <text evidence="1">The sequence shown here is derived from an EMBL/GenBank/DDBJ whole genome shotgun (WGS) entry which is preliminary data.</text>
</comment>
<protein>
    <submittedName>
        <fullName evidence="1">Uncharacterized protein</fullName>
    </submittedName>
</protein>
<dbReference type="Proteomes" id="UP001202180">
    <property type="component" value="Unassembled WGS sequence"/>
</dbReference>
<name>A0ABT0HJG4_9BACT</name>
<keyword evidence="2" id="KW-1185">Reference proteome</keyword>
<organism evidence="1 2">
    <name type="scientific">Spirosoma liriopis</name>
    <dbReference type="NCBI Taxonomy" id="2937440"/>
    <lineage>
        <taxon>Bacteria</taxon>
        <taxon>Pseudomonadati</taxon>
        <taxon>Bacteroidota</taxon>
        <taxon>Cytophagia</taxon>
        <taxon>Cytophagales</taxon>
        <taxon>Cytophagaceae</taxon>
        <taxon>Spirosoma</taxon>
    </lineage>
</organism>
<gene>
    <name evidence="1" type="ORF">M0L20_07715</name>
</gene>
<evidence type="ECO:0000313" key="2">
    <source>
        <dbReference type="Proteomes" id="UP001202180"/>
    </source>
</evidence>